<accession>A0A414AHN2</accession>
<sequence length="68" mass="8122">MCERVPIKQAAQELGMSRQAVREHMRRNLFDIGDYIPKEKTGKKQDEFHVYRPKLDRHLGRIREEGQT</sequence>
<evidence type="ECO:0008006" key="3">
    <source>
        <dbReference type="Google" id="ProtNLM"/>
    </source>
</evidence>
<gene>
    <name evidence="1" type="ORF">DW839_29430</name>
</gene>
<dbReference type="AlphaFoldDB" id="A0A414AHN2"/>
<evidence type="ECO:0000313" key="1">
    <source>
        <dbReference type="EMBL" id="RHC47861.1"/>
    </source>
</evidence>
<name>A0A414AHN2_9FIRM</name>
<organism evidence="1 2">
    <name type="scientific">Enterocloster bolteae</name>
    <dbReference type="NCBI Taxonomy" id="208479"/>
    <lineage>
        <taxon>Bacteria</taxon>
        <taxon>Bacillati</taxon>
        <taxon>Bacillota</taxon>
        <taxon>Clostridia</taxon>
        <taxon>Lachnospirales</taxon>
        <taxon>Lachnospiraceae</taxon>
        <taxon>Enterocloster</taxon>
    </lineage>
</organism>
<dbReference type="Proteomes" id="UP000283975">
    <property type="component" value="Unassembled WGS sequence"/>
</dbReference>
<proteinExistence type="predicted"/>
<dbReference type="EMBL" id="QSHZ01000051">
    <property type="protein sequence ID" value="RHC47861.1"/>
    <property type="molecule type" value="Genomic_DNA"/>
</dbReference>
<reference evidence="1 2" key="1">
    <citation type="submission" date="2018-08" db="EMBL/GenBank/DDBJ databases">
        <title>A genome reference for cultivated species of the human gut microbiota.</title>
        <authorList>
            <person name="Zou Y."/>
            <person name="Xue W."/>
            <person name="Luo G."/>
        </authorList>
    </citation>
    <scope>NUCLEOTIDE SEQUENCE [LARGE SCALE GENOMIC DNA]</scope>
    <source>
        <strain evidence="1 2">AM35-14</strain>
    </source>
</reference>
<protein>
    <recommendedName>
        <fullName evidence="3">DNA-binding protein</fullName>
    </recommendedName>
</protein>
<evidence type="ECO:0000313" key="2">
    <source>
        <dbReference type="Proteomes" id="UP000283975"/>
    </source>
</evidence>
<comment type="caution">
    <text evidence="1">The sequence shown here is derived from an EMBL/GenBank/DDBJ whole genome shotgun (WGS) entry which is preliminary data.</text>
</comment>